<feature type="domain" description="Helicase ATP-binding" evidence="6">
    <location>
        <begin position="51"/>
        <end position="253"/>
    </location>
</feature>
<dbReference type="GO" id="GO:0005524">
    <property type="term" value="F:ATP binding"/>
    <property type="evidence" value="ECO:0007669"/>
    <property type="project" value="UniProtKB-KW"/>
</dbReference>
<evidence type="ECO:0000256" key="1">
    <source>
        <dbReference type="ARBA" id="ARBA00022741"/>
    </source>
</evidence>
<dbReference type="Proteomes" id="UP001146120">
    <property type="component" value="Unassembled WGS sequence"/>
</dbReference>
<keyword evidence="4" id="KW-0067">ATP-binding</keyword>
<feature type="domain" description="Helicase C-terminal" evidence="7">
    <location>
        <begin position="320"/>
        <end position="481"/>
    </location>
</feature>
<dbReference type="InterPro" id="IPR001650">
    <property type="entry name" value="Helicase_C-like"/>
</dbReference>
<dbReference type="SUPFAM" id="SSF52540">
    <property type="entry name" value="P-loop containing nucleoside triphosphate hydrolases"/>
    <property type="match status" value="1"/>
</dbReference>
<name>A0AAV2ZAQ7_9STRA</name>
<proteinExistence type="predicted"/>
<dbReference type="SMART" id="SM00490">
    <property type="entry name" value="HELICc"/>
    <property type="match status" value="1"/>
</dbReference>
<dbReference type="InterPro" id="IPR050079">
    <property type="entry name" value="DEAD_box_RNA_helicase"/>
</dbReference>
<feature type="region of interest" description="Disordered" evidence="5">
    <location>
        <begin position="512"/>
        <end position="553"/>
    </location>
</feature>
<reference evidence="8" key="1">
    <citation type="submission" date="2022-11" db="EMBL/GenBank/DDBJ databases">
        <authorList>
            <person name="Morgan W.R."/>
            <person name="Tartar A."/>
        </authorList>
    </citation>
    <scope>NUCLEOTIDE SEQUENCE</scope>
    <source>
        <strain evidence="8">ARSEF 373</strain>
    </source>
</reference>
<feature type="region of interest" description="Disordered" evidence="5">
    <location>
        <begin position="460"/>
        <end position="485"/>
    </location>
</feature>
<dbReference type="PROSITE" id="PS51194">
    <property type="entry name" value="HELICASE_CTER"/>
    <property type="match status" value="1"/>
</dbReference>
<dbReference type="Pfam" id="PF00271">
    <property type="entry name" value="Helicase_C"/>
    <property type="match status" value="1"/>
</dbReference>
<keyword evidence="2" id="KW-0378">Hydrolase</keyword>
<evidence type="ECO:0000313" key="9">
    <source>
        <dbReference type="Proteomes" id="UP001146120"/>
    </source>
</evidence>
<dbReference type="InterPro" id="IPR014001">
    <property type="entry name" value="Helicase_ATP-bd"/>
</dbReference>
<reference evidence="8" key="2">
    <citation type="journal article" date="2023" name="Microbiol Resour">
        <title>Decontamination and Annotation of the Draft Genome Sequence of the Oomycete Lagenidium giganteum ARSEF 373.</title>
        <authorList>
            <person name="Morgan W.R."/>
            <person name="Tartar A."/>
        </authorList>
    </citation>
    <scope>NUCLEOTIDE SEQUENCE</scope>
    <source>
        <strain evidence="8">ARSEF 373</strain>
    </source>
</reference>
<dbReference type="SMART" id="SM00487">
    <property type="entry name" value="DEXDc"/>
    <property type="match status" value="1"/>
</dbReference>
<evidence type="ECO:0000256" key="2">
    <source>
        <dbReference type="ARBA" id="ARBA00022801"/>
    </source>
</evidence>
<sequence>MSEQTGDDGHGDGQQHATALGFVDLPLHRMVQKALVDMRFVQPSAIQLRALPIALFGNDVIAQAKSGTGKTAVFGITAVEHVLRWQQACSVRSTEETPAAGEASSSSNGGGGGGARVGDPLVLVLAPTREIAVQIESVLHQLAAYAQPCIIQTFIGGMPIAQDHARLRHGCHIAVGSPGRVKALIDQRMLRSSAIRLLIFDEVDKLIAPNFAQEIDAIVSALPDRRQTLAFSATYTPDQLVRVASKMRTPQIVRVRDQNTVTVDCVASHESLEAWLEQEQSKNEPELWLRRVQQFYRVVQSTSTRAAAADALGMHAKIVQLVELLSDVTFSQCIVFCNDKLRAEALATALSAQNWPAVCITGAQSQATRLHVMDRFRRHEARILVATDLVARGIDIELVNFVVNLDLPWDPATYLHRVGRTVSLLMPTDVVTIQTLAQVFKMTIAELPTPVPRRILEYAHDPSAAATTRTKPFPPADANEADMDPLPAIPQYETISTSSDSSAVDDTFTQMDTEWSAPAPASQPPSPVAQRHPTSSPSAASPPPPPPPLSVRFRHEEQCYSHWRRLL</sequence>
<feature type="region of interest" description="Disordered" evidence="5">
    <location>
        <begin position="94"/>
        <end position="113"/>
    </location>
</feature>
<evidence type="ECO:0000259" key="7">
    <source>
        <dbReference type="PROSITE" id="PS51194"/>
    </source>
</evidence>
<dbReference type="CDD" id="cd18787">
    <property type="entry name" value="SF2_C_DEAD"/>
    <property type="match status" value="1"/>
</dbReference>
<organism evidence="8 9">
    <name type="scientific">Lagenidium giganteum</name>
    <dbReference type="NCBI Taxonomy" id="4803"/>
    <lineage>
        <taxon>Eukaryota</taxon>
        <taxon>Sar</taxon>
        <taxon>Stramenopiles</taxon>
        <taxon>Oomycota</taxon>
        <taxon>Peronosporomycetes</taxon>
        <taxon>Pythiales</taxon>
        <taxon>Pythiaceae</taxon>
    </lineage>
</organism>
<accession>A0AAV2ZAQ7</accession>
<keyword evidence="9" id="KW-1185">Reference proteome</keyword>
<protein>
    <recommendedName>
        <fullName evidence="10">RNA helicase</fullName>
    </recommendedName>
</protein>
<evidence type="ECO:0000256" key="4">
    <source>
        <dbReference type="ARBA" id="ARBA00022840"/>
    </source>
</evidence>
<evidence type="ECO:0000256" key="3">
    <source>
        <dbReference type="ARBA" id="ARBA00022806"/>
    </source>
</evidence>
<gene>
    <name evidence="8" type="ORF">N0F65_008688</name>
</gene>
<dbReference type="PANTHER" id="PTHR47959">
    <property type="entry name" value="ATP-DEPENDENT RNA HELICASE RHLE-RELATED"/>
    <property type="match status" value="1"/>
</dbReference>
<evidence type="ECO:0000313" key="8">
    <source>
        <dbReference type="EMBL" id="DBA02474.1"/>
    </source>
</evidence>
<dbReference type="InterPro" id="IPR027417">
    <property type="entry name" value="P-loop_NTPase"/>
</dbReference>
<dbReference type="PANTHER" id="PTHR47959:SF1">
    <property type="entry name" value="ATP-DEPENDENT RNA HELICASE DBPA"/>
    <property type="match status" value="1"/>
</dbReference>
<dbReference type="GO" id="GO:0005829">
    <property type="term" value="C:cytosol"/>
    <property type="evidence" value="ECO:0007669"/>
    <property type="project" value="TreeGrafter"/>
</dbReference>
<dbReference type="EMBL" id="DAKRPA010000031">
    <property type="protein sequence ID" value="DBA02474.1"/>
    <property type="molecule type" value="Genomic_DNA"/>
</dbReference>
<keyword evidence="1" id="KW-0547">Nucleotide-binding</keyword>
<keyword evidence="3" id="KW-0347">Helicase</keyword>
<feature type="compositionally biased region" description="Pro residues" evidence="5">
    <location>
        <begin position="540"/>
        <end position="549"/>
    </location>
</feature>
<dbReference type="InterPro" id="IPR011545">
    <property type="entry name" value="DEAD/DEAH_box_helicase_dom"/>
</dbReference>
<dbReference type="Pfam" id="PF00270">
    <property type="entry name" value="DEAD"/>
    <property type="match status" value="1"/>
</dbReference>
<evidence type="ECO:0008006" key="10">
    <source>
        <dbReference type="Google" id="ProtNLM"/>
    </source>
</evidence>
<evidence type="ECO:0000259" key="6">
    <source>
        <dbReference type="PROSITE" id="PS51192"/>
    </source>
</evidence>
<dbReference type="PROSITE" id="PS51192">
    <property type="entry name" value="HELICASE_ATP_BIND_1"/>
    <property type="match status" value="1"/>
</dbReference>
<dbReference type="AlphaFoldDB" id="A0AAV2ZAQ7"/>
<dbReference type="GO" id="GO:0016787">
    <property type="term" value="F:hydrolase activity"/>
    <property type="evidence" value="ECO:0007669"/>
    <property type="project" value="UniProtKB-KW"/>
</dbReference>
<comment type="caution">
    <text evidence="8">The sequence shown here is derived from an EMBL/GenBank/DDBJ whole genome shotgun (WGS) entry which is preliminary data.</text>
</comment>
<evidence type="ECO:0000256" key="5">
    <source>
        <dbReference type="SAM" id="MobiDB-lite"/>
    </source>
</evidence>
<dbReference type="GO" id="GO:0003724">
    <property type="term" value="F:RNA helicase activity"/>
    <property type="evidence" value="ECO:0007669"/>
    <property type="project" value="TreeGrafter"/>
</dbReference>
<dbReference type="Gene3D" id="3.40.50.300">
    <property type="entry name" value="P-loop containing nucleotide triphosphate hydrolases"/>
    <property type="match status" value="2"/>
</dbReference>
<dbReference type="GO" id="GO:0003676">
    <property type="term" value="F:nucleic acid binding"/>
    <property type="evidence" value="ECO:0007669"/>
    <property type="project" value="InterPro"/>
</dbReference>